<organism evidence="1 2">
    <name type="scientific">Labilibaculum antarcticum</name>
    <dbReference type="NCBI Taxonomy" id="1717717"/>
    <lineage>
        <taxon>Bacteria</taxon>
        <taxon>Pseudomonadati</taxon>
        <taxon>Bacteroidota</taxon>
        <taxon>Bacteroidia</taxon>
        <taxon>Marinilabiliales</taxon>
        <taxon>Marinifilaceae</taxon>
        <taxon>Labilibaculum</taxon>
    </lineage>
</organism>
<dbReference type="Pfam" id="PF17653">
    <property type="entry name" value="DUF5522"/>
    <property type="match status" value="1"/>
</dbReference>
<dbReference type="EMBL" id="AP018042">
    <property type="protein sequence ID" value="BAX79269.1"/>
    <property type="molecule type" value="Genomic_DNA"/>
</dbReference>
<reference evidence="2" key="2">
    <citation type="journal article" date="2020" name="Antonie Van Leeuwenhoek">
        <title>Labilibaculum antarcticum sp. nov., a novel facultative anaerobic, psychrotorelant bacterium isolated from marine sediment of Antarctica.</title>
        <authorList>
            <person name="Watanabe M."/>
            <person name="Kojima H."/>
            <person name="Fukui M."/>
        </authorList>
    </citation>
    <scope>NUCLEOTIDE SEQUENCE [LARGE SCALE GENOMIC DNA]</scope>
    <source>
        <strain evidence="2">SPP2</strain>
    </source>
</reference>
<reference evidence="1 2" key="1">
    <citation type="journal article" date="2018" name="Mar. Genomics">
        <title>Complete genome sequence of Marinifilaceae bacterium strain SPP2, isolated from the Antarctic marine sediment.</title>
        <authorList>
            <person name="Watanabe M."/>
            <person name="Kojima H."/>
            <person name="Fukui M."/>
        </authorList>
    </citation>
    <scope>NUCLEOTIDE SEQUENCE [LARGE SCALE GENOMIC DNA]</scope>
    <source>
        <strain evidence="1 2">SPP2</strain>
    </source>
</reference>
<dbReference type="RefSeq" id="WP_162845382.1">
    <property type="nucleotide sequence ID" value="NZ_AP018042.1"/>
</dbReference>
<dbReference type="InterPro" id="IPR040807">
    <property type="entry name" value="DUF5522"/>
</dbReference>
<dbReference type="Proteomes" id="UP000218267">
    <property type="component" value="Chromosome"/>
</dbReference>
<protein>
    <submittedName>
        <fullName evidence="1">Uncharacterized protein</fullName>
    </submittedName>
</protein>
<evidence type="ECO:0000313" key="1">
    <source>
        <dbReference type="EMBL" id="BAX79269.1"/>
    </source>
</evidence>
<dbReference type="AlphaFoldDB" id="A0A1Y1CFX9"/>
<dbReference type="KEGG" id="mbas:ALGA_0882"/>
<gene>
    <name evidence="1" type="ORF">ALGA_0882</name>
</gene>
<proteinExistence type="predicted"/>
<evidence type="ECO:0000313" key="2">
    <source>
        <dbReference type="Proteomes" id="UP000218267"/>
    </source>
</evidence>
<sequence>MFDDLQPDIDYTMSPDGYRILTKKYLTERGYCCGNGCKNCPYFPKHNKGNRTLKE</sequence>
<name>A0A1Y1CFX9_9BACT</name>
<accession>A0A1Y1CFX9</accession>
<keyword evidence="2" id="KW-1185">Reference proteome</keyword>